<evidence type="ECO:0000313" key="2">
    <source>
        <dbReference type="Proteomes" id="UP000194127"/>
    </source>
</evidence>
<dbReference type="EMBL" id="KZ110601">
    <property type="protein sequence ID" value="OSX59625.1"/>
    <property type="molecule type" value="Genomic_DNA"/>
</dbReference>
<dbReference type="GeneID" id="36322018"/>
<name>A0A1X6MTD3_9APHY</name>
<dbReference type="RefSeq" id="XP_024336419.1">
    <property type="nucleotide sequence ID" value="XM_024477068.1"/>
</dbReference>
<evidence type="ECO:0000313" key="1">
    <source>
        <dbReference type="EMBL" id="OSX59625.1"/>
    </source>
</evidence>
<proteinExistence type="predicted"/>
<accession>A0A1X6MTD3</accession>
<gene>
    <name evidence="1" type="ORF">POSPLADRAFT_1035227</name>
</gene>
<reference evidence="1 2" key="1">
    <citation type="submission" date="2017-04" db="EMBL/GenBank/DDBJ databases">
        <title>Genome Sequence of the Model Brown-Rot Fungus Postia placenta SB12.</title>
        <authorList>
            <consortium name="DOE Joint Genome Institute"/>
            <person name="Gaskell J."/>
            <person name="Kersten P."/>
            <person name="Larrondo L.F."/>
            <person name="Canessa P."/>
            <person name="Martinez D."/>
            <person name="Hibbett D."/>
            <person name="Schmoll M."/>
            <person name="Kubicek C.P."/>
            <person name="Martinez A.T."/>
            <person name="Yadav J."/>
            <person name="Master E."/>
            <person name="Magnuson J.K."/>
            <person name="James T."/>
            <person name="Yaver D."/>
            <person name="Berka R."/>
            <person name="Labutti K."/>
            <person name="Lipzen A."/>
            <person name="Aerts A."/>
            <person name="Barry K."/>
            <person name="Henrissat B."/>
            <person name="Blanchette R."/>
            <person name="Grigoriev I."/>
            <person name="Cullen D."/>
        </authorList>
    </citation>
    <scope>NUCLEOTIDE SEQUENCE [LARGE SCALE GENOMIC DNA]</scope>
    <source>
        <strain evidence="1 2">MAD-698-R-SB12</strain>
    </source>
</reference>
<protein>
    <submittedName>
        <fullName evidence="1">Uncharacterized protein</fullName>
    </submittedName>
</protein>
<keyword evidence="2" id="KW-1185">Reference proteome</keyword>
<organism evidence="1 2">
    <name type="scientific">Postia placenta MAD-698-R-SB12</name>
    <dbReference type="NCBI Taxonomy" id="670580"/>
    <lineage>
        <taxon>Eukaryota</taxon>
        <taxon>Fungi</taxon>
        <taxon>Dikarya</taxon>
        <taxon>Basidiomycota</taxon>
        <taxon>Agaricomycotina</taxon>
        <taxon>Agaricomycetes</taxon>
        <taxon>Polyporales</taxon>
        <taxon>Adustoporiaceae</taxon>
        <taxon>Rhodonia</taxon>
    </lineage>
</organism>
<dbReference type="Proteomes" id="UP000194127">
    <property type="component" value="Unassembled WGS sequence"/>
</dbReference>
<sequence>MAADPMMLTQHNTESDWGVTEIDNMTSIQDITNENITDSSGSVLETPWPHKRPRISITPEPQAAHETDFHDIHPAKIPKTNGHSRLAEKSLPVKQGRTATNRQAHIARQAINMLMETWPFKLYQLPEPPNQVSTHKTKLCNWGPYHQQWNPTQAPLPLLVVFQEAMMFLTALGPICA</sequence>
<dbReference type="AlphaFoldDB" id="A0A1X6MTD3"/>